<evidence type="ECO:0000313" key="2">
    <source>
        <dbReference type="EMBL" id="KAI5075244.1"/>
    </source>
</evidence>
<evidence type="ECO:0000313" key="3">
    <source>
        <dbReference type="Proteomes" id="UP000886520"/>
    </source>
</evidence>
<feature type="region of interest" description="Disordered" evidence="1">
    <location>
        <begin position="61"/>
        <end position="110"/>
    </location>
</feature>
<reference evidence="2" key="1">
    <citation type="submission" date="2021-01" db="EMBL/GenBank/DDBJ databases">
        <title>Adiantum capillus-veneris genome.</title>
        <authorList>
            <person name="Fang Y."/>
            <person name="Liao Q."/>
        </authorList>
    </citation>
    <scope>NUCLEOTIDE SEQUENCE</scope>
    <source>
        <strain evidence="2">H3</strain>
        <tissue evidence="2">Leaf</tissue>
    </source>
</reference>
<gene>
    <name evidence="2" type="ORF">GOP47_0009320</name>
</gene>
<organism evidence="2 3">
    <name type="scientific">Adiantum capillus-veneris</name>
    <name type="common">Maidenhair fern</name>
    <dbReference type="NCBI Taxonomy" id="13818"/>
    <lineage>
        <taxon>Eukaryota</taxon>
        <taxon>Viridiplantae</taxon>
        <taxon>Streptophyta</taxon>
        <taxon>Embryophyta</taxon>
        <taxon>Tracheophyta</taxon>
        <taxon>Polypodiopsida</taxon>
        <taxon>Polypodiidae</taxon>
        <taxon>Polypodiales</taxon>
        <taxon>Pteridineae</taxon>
        <taxon>Pteridaceae</taxon>
        <taxon>Vittarioideae</taxon>
        <taxon>Adiantum</taxon>
    </lineage>
</organism>
<dbReference type="EMBL" id="JABFUD020000009">
    <property type="protein sequence ID" value="KAI5075244.1"/>
    <property type="molecule type" value="Genomic_DNA"/>
</dbReference>
<name>A0A9D4UWD5_ADICA</name>
<comment type="caution">
    <text evidence="2">The sequence shown here is derived from an EMBL/GenBank/DDBJ whole genome shotgun (WGS) entry which is preliminary data.</text>
</comment>
<proteinExistence type="predicted"/>
<dbReference type="AlphaFoldDB" id="A0A9D4UWD5"/>
<keyword evidence="3" id="KW-1185">Reference proteome</keyword>
<accession>A0A9D4UWD5</accession>
<protein>
    <submittedName>
        <fullName evidence="2">Uncharacterized protein</fullName>
    </submittedName>
</protein>
<evidence type="ECO:0000256" key="1">
    <source>
        <dbReference type="SAM" id="MobiDB-lite"/>
    </source>
</evidence>
<dbReference type="Proteomes" id="UP000886520">
    <property type="component" value="Chromosome 9"/>
</dbReference>
<sequence>MAAGIDGAARDSSCAVVAGEISARREGAGGASTRRGAIAGECAVKRCYEEGGVGERGAVDREEVCEPEQEETPCSGETEKSRSVGGSGAEAGVAGADVEEGEEVGPESMWRRRRRNDCRENCGYLD</sequence>